<feature type="region of interest" description="Disordered" evidence="1">
    <location>
        <begin position="1"/>
        <end position="44"/>
    </location>
</feature>
<dbReference type="Proteomes" id="UP000801492">
    <property type="component" value="Unassembled WGS sequence"/>
</dbReference>
<feature type="region of interest" description="Disordered" evidence="1">
    <location>
        <begin position="193"/>
        <end position="213"/>
    </location>
</feature>
<name>A0A8K0DAU9_IGNLU</name>
<keyword evidence="3" id="KW-1185">Reference proteome</keyword>
<evidence type="ECO:0000256" key="1">
    <source>
        <dbReference type="SAM" id="MobiDB-lite"/>
    </source>
</evidence>
<organism evidence="2 3">
    <name type="scientific">Ignelater luminosus</name>
    <name type="common">Cucubano</name>
    <name type="synonym">Pyrophorus luminosus</name>
    <dbReference type="NCBI Taxonomy" id="2038154"/>
    <lineage>
        <taxon>Eukaryota</taxon>
        <taxon>Metazoa</taxon>
        <taxon>Ecdysozoa</taxon>
        <taxon>Arthropoda</taxon>
        <taxon>Hexapoda</taxon>
        <taxon>Insecta</taxon>
        <taxon>Pterygota</taxon>
        <taxon>Neoptera</taxon>
        <taxon>Endopterygota</taxon>
        <taxon>Coleoptera</taxon>
        <taxon>Polyphaga</taxon>
        <taxon>Elateriformia</taxon>
        <taxon>Elateroidea</taxon>
        <taxon>Elateridae</taxon>
        <taxon>Agrypninae</taxon>
        <taxon>Pyrophorini</taxon>
        <taxon>Ignelater</taxon>
    </lineage>
</organism>
<evidence type="ECO:0000313" key="2">
    <source>
        <dbReference type="EMBL" id="KAF2902780.1"/>
    </source>
</evidence>
<proteinExistence type="predicted"/>
<dbReference type="EMBL" id="VTPC01001190">
    <property type="protein sequence ID" value="KAF2902780.1"/>
    <property type="molecule type" value="Genomic_DNA"/>
</dbReference>
<comment type="caution">
    <text evidence="2">The sequence shown here is derived from an EMBL/GenBank/DDBJ whole genome shotgun (WGS) entry which is preliminary data.</text>
</comment>
<reference evidence="2" key="1">
    <citation type="submission" date="2019-08" db="EMBL/GenBank/DDBJ databases">
        <title>The genome of the North American firefly Photinus pyralis.</title>
        <authorList>
            <consortium name="Photinus pyralis genome working group"/>
            <person name="Fallon T.R."/>
            <person name="Sander Lower S.E."/>
            <person name="Weng J.-K."/>
        </authorList>
    </citation>
    <scope>NUCLEOTIDE SEQUENCE</scope>
    <source>
        <strain evidence="2">TRF0915ILg1</strain>
        <tissue evidence="2">Whole body</tissue>
    </source>
</reference>
<evidence type="ECO:0000313" key="3">
    <source>
        <dbReference type="Proteomes" id="UP000801492"/>
    </source>
</evidence>
<feature type="compositionally biased region" description="Basic and acidic residues" evidence="1">
    <location>
        <begin position="193"/>
        <end position="212"/>
    </location>
</feature>
<gene>
    <name evidence="2" type="ORF">ILUMI_03408</name>
</gene>
<protein>
    <submittedName>
        <fullName evidence="2">Uncharacterized protein</fullName>
    </submittedName>
</protein>
<dbReference type="OrthoDB" id="6779119at2759"/>
<sequence>MAEKKSGYNNNTGTKPENIPEGEMGAGQQRRRSNNYQRQRNVLEDETMSGHKYITFEVKKVIQTCRQQTTQRWNFNRIDKERFCECLEQGNIDNIDDLIETTERACNRSMPHRRAPTNKQMYWWNEEIAQARKNSHKKRRQITRANAAHREAKVHIAEYKETKKALKALILKSKDEHLEKVCKEVDEDDGKYNRAKGEYSHPVHKPKSEPEKGVGTSGPLCYAIWCTVMEQSAGYTTLQKQTPESTKATCDQGVWCLPHYHISTEAVMVLAGIIPIDKLAKERTRLYRAREEDRRPKREREAIMNEWQQNWVQGGKGHGPGN</sequence>
<accession>A0A8K0DAU9</accession>
<dbReference type="AlphaFoldDB" id="A0A8K0DAU9"/>